<feature type="modified residue" description="4-aspartylphosphate" evidence="5">
    <location>
        <position position="55"/>
    </location>
</feature>
<dbReference type="PRINTS" id="PR00038">
    <property type="entry name" value="HTHLUXR"/>
</dbReference>
<evidence type="ECO:0000256" key="5">
    <source>
        <dbReference type="PROSITE-ProRule" id="PRU00169"/>
    </source>
</evidence>
<keyword evidence="4" id="KW-0804">Transcription</keyword>
<dbReference type="InterPro" id="IPR001789">
    <property type="entry name" value="Sig_transdc_resp-reg_receiver"/>
</dbReference>
<proteinExistence type="predicted"/>
<organism evidence="8 9">
    <name type="scientific">Streptomyces phaeolivaceus</name>
    <dbReference type="NCBI Taxonomy" id="2653200"/>
    <lineage>
        <taxon>Bacteria</taxon>
        <taxon>Bacillati</taxon>
        <taxon>Actinomycetota</taxon>
        <taxon>Actinomycetes</taxon>
        <taxon>Kitasatosporales</taxon>
        <taxon>Streptomycetaceae</taxon>
        <taxon>Streptomyces</taxon>
    </lineage>
</organism>
<dbReference type="InterPro" id="IPR000792">
    <property type="entry name" value="Tscrpt_reg_LuxR_C"/>
</dbReference>
<evidence type="ECO:0000256" key="4">
    <source>
        <dbReference type="ARBA" id="ARBA00023163"/>
    </source>
</evidence>
<dbReference type="SMART" id="SM00448">
    <property type="entry name" value="REC"/>
    <property type="match status" value="1"/>
</dbReference>
<evidence type="ECO:0000313" key="9">
    <source>
        <dbReference type="Proteomes" id="UP000327294"/>
    </source>
</evidence>
<dbReference type="PROSITE" id="PS50043">
    <property type="entry name" value="HTH_LUXR_2"/>
    <property type="match status" value="1"/>
</dbReference>
<dbReference type="InterPro" id="IPR039420">
    <property type="entry name" value="WalR-like"/>
</dbReference>
<name>A0A5P8K0Z1_9ACTN</name>
<keyword evidence="9" id="KW-1185">Reference proteome</keyword>
<gene>
    <name evidence="8" type="ORF">F9278_11850</name>
</gene>
<dbReference type="RefSeq" id="WP_152168294.1">
    <property type="nucleotide sequence ID" value="NZ_CP045096.1"/>
</dbReference>
<dbReference type="InterPro" id="IPR058245">
    <property type="entry name" value="NreC/VraR/RcsB-like_REC"/>
</dbReference>
<dbReference type="PANTHER" id="PTHR43214:SF24">
    <property type="entry name" value="TRANSCRIPTIONAL REGULATORY PROTEIN NARL-RELATED"/>
    <property type="match status" value="1"/>
</dbReference>
<reference evidence="8 9" key="1">
    <citation type="submission" date="2019-10" db="EMBL/GenBank/DDBJ databases">
        <title>Streptomyces sp. strain GY16 isolated from leaves of Broussonetia papyrifera.</title>
        <authorList>
            <person name="Mo P."/>
        </authorList>
    </citation>
    <scope>NUCLEOTIDE SEQUENCE [LARGE SCALE GENOMIC DNA]</scope>
    <source>
        <strain evidence="8 9">GY16</strain>
    </source>
</reference>
<dbReference type="SUPFAM" id="SSF52172">
    <property type="entry name" value="CheY-like"/>
    <property type="match status" value="1"/>
</dbReference>
<evidence type="ECO:0000256" key="2">
    <source>
        <dbReference type="ARBA" id="ARBA00023015"/>
    </source>
</evidence>
<evidence type="ECO:0000259" key="7">
    <source>
        <dbReference type="PROSITE" id="PS50110"/>
    </source>
</evidence>
<dbReference type="Pfam" id="PF00196">
    <property type="entry name" value="GerE"/>
    <property type="match status" value="1"/>
</dbReference>
<dbReference type="GO" id="GO:0006355">
    <property type="term" value="P:regulation of DNA-templated transcription"/>
    <property type="evidence" value="ECO:0007669"/>
    <property type="project" value="InterPro"/>
</dbReference>
<keyword evidence="2" id="KW-0805">Transcription regulation</keyword>
<feature type="domain" description="Response regulatory" evidence="7">
    <location>
        <begin position="4"/>
        <end position="122"/>
    </location>
</feature>
<dbReference type="EMBL" id="CP045096">
    <property type="protein sequence ID" value="QFQ96801.1"/>
    <property type="molecule type" value="Genomic_DNA"/>
</dbReference>
<dbReference type="GO" id="GO:0000160">
    <property type="term" value="P:phosphorelay signal transduction system"/>
    <property type="evidence" value="ECO:0007669"/>
    <property type="project" value="InterPro"/>
</dbReference>
<dbReference type="PANTHER" id="PTHR43214">
    <property type="entry name" value="TWO-COMPONENT RESPONSE REGULATOR"/>
    <property type="match status" value="1"/>
</dbReference>
<dbReference type="PROSITE" id="PS50110">
    <property type="entry name" value="RESPONSE_REGULATORY"/>
    <property type="match status" value="1"/>
</dbReference>
<evidence type="ECO:0000256" key="3">
    <source>
        <dbReference type="ARBA" id="ARBA00023125"/>
    </source>
</evidence>
<dbReference type="KEGG" id="sphv:F9278_11850"/>
<evidence type="ECO:0000259" key="6">
    <source>
        <dbReference type="PROSITE" id="PS50043"/>
    </source>
</evidence>
<sequence>MTIRVLLADDQALLRATFRILIDSCTDMEVVAEATDGREAVDLVRVHRPDVVLMDIRMPGTDGLTATAVICADEELADTRVLILTTFEIDEYVAQALRSGASGFLGKDVTADVLLDGIRAVAAGDTLLSPAATRTLITRFLAAPTPGSRLATPDRLTILTTREREVMSLAAEGHSNDEIAEKLYVSPLTVRTHIHRAMTKLGARDRAQLVVMAYQSGLIRVTPPE</sequence>
<dbReference type="AlphaFoldDB" id="A0A5P8K0Z1"/>
<evidence type="ECO:0000313" key="8">
    <source>
        <dbReference type="EMBL" id="QFQ96801.1"/>
    </source>
</evidence>
<dbReference type="GO" id="GO:0003677">
    <property type="term" value="F:DNA binding"/>
    <property type="evidence" value="ECO:0007669"/>
    <property type="project" value="UniProtKB-KW"/>
</dbReference>
<dbReference type="PROSITE" id="PS00622">
    <property type="entry name" value="HTH_LUXR_1"/>
    <property type="match status" value="1"/>
</dbReference>
<dbReference type="Proteomes" id="UP000327294">
    <property type="component" value="Chromosome"/>
</dbReference>
<feature type="domain" description="HTH luxR-type" evidence="6">
    <location>
        <begin position="152"/>
        <end position="217"/>
    </location>
</feature>
<dbReference type="Pfam" id="PF00072">
    <property type="entry name" value="Response_reg"/>
    <property type="match status" value="1"/>
</dbReference>
<keyword evidence="1 5" id="KW-0597">Phosphoprotein</keyword>
<dbReference type="CDD" id="cd06170">
    <property type="entry name" value="LuxR_C_like"/>
    <property type="match status" value="1"/>
</dbReference>
<dbReference type="SMART" id="SM00421">
    <property type="entry name" value="HTH_LUXR"/>
    <property type="match status" value="1"/>
</dbReference>
<keyword evidence="3" id="KW-0238">DNA-binding</keyword>
<dbReference type="CDD" id="cd17535">
    <property type="entry name" value="REC_NarL-like"/>
    <property type="match status" value="1"/>
</dbReference>
<protein>
    <submittedName>
        <fullName evidence="8">Response regulator transcription factor</fullName>
    </submittedName>
</protein>
<dbReference type="Gene3D" id="3.40.50.2300">
    <property type="match status" value="1"/>
</dbReference>
<accession>A0A5P8K0Z1</accession>
<evidence type="ECO:0000256" key="1">
    <source>
        <dbReference type="ARBA" id="ARBA00022553"/>
    </source>
</evidence>
<dbReference type="InterPro" id="IPR011006">
    <property type="entry name" value="CheY-like_superfamily"/>
</dbReference>